<protein>
    <submittedName>
        <fullName evidence="2">Uncharacterized protein</fullName>
    </submittedName>
</protein>
<name>A0A8S3R9P9_MYTED</name>
<keyword evidence="1" id="KW-0472">Membrane</keyword>
<organism evidence="2 3">
    <name type="scientific">Mytilus edulis</name>
    <name type="common">Blue mussel</name>
    <dbReference type="NCBI Taxonomy" id="6550"/>
    <lineage>
        <taxon>Eukaryota</taxon>
        <taxon>Metazoa</taxon>
        <taxon>Spiralia</taxon>
        <taxon>Lophotrochozoa</taxon>
        <taxon>Mollusca</taxon>
        <taxon>Bivalvia</taxon>
        <taxon>Autobranchia</taxon>
        <taxon>Pteriomorphia</taxon>
        <taxon>Mytilida</taxon>
        <taxon>Mytiloidea</taxon>
        <taxon>Mytilidae</taxon>
        <taxon>Mytilinae</taxon>
        <taxon>Mytilus</taxon>
    </lineage>
</organism>
<evidence type="ECO:0000313" key="2">
    <source>
        <dbReference type="EMBL" id="CAG2203467.1"/>
    </source>
</evidence>
<comment type="caution">
    <text evidence="2">The sequence shown here is derived from an EMBL/GenBank/DDBJ whole genome shotgun (WGS) entry which is preliminary data.</text>
</comment>
<keyword evidence="1" id="KW-1133">Transmembrane helix</keyword>
<proteinExistence type="predicted"/>
<keyword evidence="3" id="KW-1185">Reference proteome</keyword>
<sequence length="278" mass="31793">MHRTNQRYMITADKMGYYYYRVMVLGVTLVFWYSAEMSCSVPLVFTSNSPWRQDNHYRSEATCKYQLNKDYTTSELKINVTTELPTYYIELFSQMRLLQTIINSNTYIIDNVYQVGPGIYQAKFQFDHHTNDPLSGYCTSNAGYQAKTEQYTTHMMYTSGSDNDIATNNMYCGQEDLVCVCRKVVNATTNGNTKAIDLIKNSRIDKKKTAIARSKKISATDTRTSVKAIGTLGVLILTFSVGIIILSDADTLINSAKSLRFIQNYRKYRLRGISKQNH</sequence>
<evidence type="ECO:0000256" key="1">
    <source>
        <dbReference type="SAM" id="Phobius"/>
    </source>
</evidence>
<dbReference type="AlphaFoldDB" id="A0A8S3R9P9"/>
<gene>
    <name evidence="2" type="ORF">MEDL_17983</name>
</gene>
<keyword evidence="1" id="KW-0812">Transmembrane</keyword>
<dbReference type="Proteomes" id="UP000683360">
    <property type="component" value="Unassembled WGS sequence"/>
</dbReference>
<feature type="transmembrane region" description="Helical" evidence="1">
    <location>
        <begin position="18"/>
        <end position="35"/>
    </location>
</feature>
<dbReference type="EMBL" id="CAJPWZ010000920">
    <property type="protein sequence ID" value="CAG2203467.1"/>
    <property type="molecule type" value="Genomic_DNA"/>
</dbReference>
<dbReference type="OrthoDB" id="6092440at2759"/>
<reference evidence="2" key="1">
    <citation type="submission" date="2021-03" db="EMBL/GenBank/DDBJ databases">
        <authorList>
            <person name="Bekaert M."/>
        </authorList>
    </citation>
    <scope>NUCLEOTIDE SEQUENCE</scope>
</reference>
<accession>A0A8S3R9P9</accession>
<evidence type="ECO:0000313" key="3">
    <source>
        <dbReference type="Proteomes" id="UP000683360"/>
    </source>
</evidence>